<proteinExistence type="predicted"/>
<reference evidence="2" key="1">
    <citation type="submission" date="2021-02" db="EMBL/GenBank/DDBJ databases">
        <authorList>
            <person name="Nowell W R."/>
        </authorList>
    </citation>
    <scope>NUCLEOTIDE SEQUENCE</scope>
</reference>
<evidence type="ECO:0000313" key="3">
    <source>
        <dbReference type="Proteomes" id="UP000663836"/>
    </source>
</evidence>
<dbReference type="Proteomes" id="UP000663836">
    <property type="component" value="Unassembled WGS sequence"/>
</dbReference>
<gene>
    <name evidence="2" type="ORF">JBS370_LOCUS37809</name>
    <name evidence="1" type="ORF">ZHD862_LOCUS34808</name>
</gene>
<accession>A0A820DBR1</accession>
<evidence type="ECO:0000313" key="2">
    <source>
        <dbReference type="EMBL" id="CAF4229471.1"/>
    </source>
</evidence>
<comment type="caution">
    <text evidence="2">The sequence shown here is derived from an EMBL/GenBank/DDBJ whole genome shotgun (WGS) entry which is preliminary data.</text>
</comment>
<dbReference type="EMBL" id="CAJNOT010004668">
    <property type="protein sequence ID" value="CAF1440761.1"/>
    <property type="molecule type" value="Genomic_DNA"/>
</dbReference>
<dbReference type="EMBL" id="CAJOBD010018537">
    <property type="protein sequence ID" value="CAF4229471.1"/>
    <property type="molecule type" value="Genomic_DNA"/>
</dbReference>
<protein>
    <submittedName>
        <fullName evidence="2">Uncharacterized protein</fullName>
    </submittedName>
</protein>
<sequence length="116" mass="13450">MLNYESMVVALNDLIEEGDHRCIDARGESLDYAESQFLILLVIDQLQNERNETSFKSIYSVVLDFANRHDAFITNTMGHRNEFLTEADYRENICFPLIDVILVEMRDRFSPSNLAV</sequence>
<dbReference type="AlphaFoldDB" id="A0A820DBR1"/>
<dbReference type="Proteomes" id="UP000663864">
    <property type="component" value="Unassembled WGS sequence"/>
</dbReference>
<evidence type="ECO:0000313" key="1">
    <source>
        <dbReference type="EMBL" id="CAF1440761.1"/>
    </source>
</evidence>
<name>A0A820DBR1_9BILA</name>
<organism evidence="2 3">
    <name type="scientific">Rotaria sordida</name>
    <dbReference type="NCBI Taxonomy" id="392033"/>
    <lineage>
        <taxon>Eukaryota</taxon>
        <taxon>Metazoa</taxon>
        <taxon>Spiralia</taxon>
        <taxon>Gnathifera</taxon>
        <taxon>Rotifera</taxon>
        <taxon>Eurotatoria</taxon>
        <taxon>Bdelloidea</taxon>
        <taxon>Philodinida</taxon>
        <taxon>Philodinidae</taxon>
        <taxon>Rotaria</taxon>
    </lineage>
</organism>